<feature type="region of interest" description="Disordered" evidence="3">
    <location>
        <begin position="333"/>
        <end position="364"/>
    </location>
</feature>
<feature type="region of interest" description="Disordered" evidence="3">
    <location>
        <begin position="536"/>
        <end position="556"/>
    </location>
</feature>
<evidence type="ECO:0000256" key="1">
    <source>
        <dbReference type="ARBA" id="ARBA00022703"/>
    </source>
</evidence>
<dbReference type="EMBL" id="CALNXK010000059">
    <property type="protein sequence ID" value="CAH3137606.1"/>
    <property type="molecule type" value="Genomic_DNA"/>
</dbReference>
<evidence type="ECO:0000313" key="5">
    <source>
        <dbReference type="EMBL" id="CAH3137606.1"/>
    </source>
</evidence>
<keyword evidence="6" id="KW-1185">Reference proteome</keyword>
<evidence type="ECO:0000256" key="2">
    <source>
        <dbReference type="SAM" id="Coils"/>
    </source>
</evidence>
<dbReference type="PANTHER" id="PTHR48169:SF7">
    <property type="entry name" value="CASPASE 10"/>
    <property type="match status" value="1"/>
</dbReference>
<keyword evidence="1" id="KW-0053">Apoptosis</keyword>
<dbReference type="InterPro" id="IPR001875">
    <property type="entry name" value="DED_dom"/>
</dbReference>
<dbReference type="Proteomes" id="UP001159405">
    <property type="component" value="Unassembled WGS sequence"/>
</dbReference>
<organism evidence="5 6">
    <name type="scientific">Porites lobata</name>
    <dbReference type="NCBI Taxonomy" id="104759"/>
    <lineage>
        <taxon>Eukaryota</taxon>
        <taxon>Metazoa</taxon>
        <taxon>Cnidaria</taxon>
        <taxon>Anthozoa</taxon>
        <taxon>Hexacorallia</taxon>
        <taxon>Scleractinia</taxon>
        <taxon>Fungiina</taxon>
        <taxon>Poritidae</taxon>
        <taxon>Porites</taxon>
    </lineage>
</organism>
<evidence type="ECO:0000259" key="4">
    <source>
        <dbReference type="PROSITE" id="PS50168"/>
    </source>
</evidence>
<accession>A0ABN8P8D1</accession>
<dbReference type="PANTHER" id="PTHR48169">
    <property type="entry name" value="DED DOMAIN-CONTAINING PROTEIN"/>
    <property type="match status" value="1"/>
</dbReference>
<dbReference type="InterPro" id="IPR011029">
    <property type="entry name" value="DEATH-like_dom_sf"/>
</dbReference>
<dbReference type="SUPFAM" id="SSF47986">
    <property type="entry name" value="DEATH domain"/>
    <property type="match status" value="2"/>
</dbReference>
<gene>
    <name evidence="5" type="ORF">PLOB_00039078</name>
</gene>
<feature type="coiled-coil region" evidence="2">
    <location>
        <begin position="53"/>
        <end position="83"/>
    </location>
</feature>
<reference evidence="5 6" key="1">
    <citation type="submission" date="2022-05" db="EMBL/GenBank/DDBJ databases">
        <authorList>
            <consortium name="Genoscope - CEA"/>
            <person name="William W."/>
        </authorList>
    </citation>
    <scope>NUCLEOTIDE SEQUENCE [LARGE SCALE GENOMIC DNA]</scope>
</reference>
<keyword evidence="2" id="KW-0175">Coiled coil</keyword>
<name>A0ABN8P8D1_9CNID</name>
<feature type="domain" description="DED" evidence="4">
    <location>
        <begin position="62"/>
        <end position="141"/>
    </location>
</feature>
<protein>
    <recommendedName>
        <fullName evidence="4">DED domain-containing protein</fullName>
    </recommendedName>
</protein>
<comment type="caution">
    <text evidence="5">The sequence shown here is derived from an EMBL/GenBank/DDBJ whole genome shotgun (WGS) entry which is preliminary data.</text>
</comment>
<proteinExistence type="predicted"/>
<sequence>MCRGKVAARSGEDFQSFSLFEELEQKGFLSPNHLVLLKGMLKGVNEWALFEEVEKFETKRKEYNNLLEEIIRVLDELNDLERIVSICGGKIAEERQGNVINVRSLFKELEENDWLGIDCLDTLKEILTLTEKSDLLKEVEEFEQRRSRENKFRKRKAQAASLVSSVSDKLSGVLNIKTVFKVVGGITIASTLSLLTRDCTYDQLTNAINTCVLPAGANLIQISEGCVCLKVQVKNLSALEDLWRLYKVGTLRASLQALFVTDEMKELAGGKQVEVDVTIDEEENEKARNELSTFREQVLSLDEPDGQEERQLQYLDQEKLSYITNYLEQTRDTDVHSLSTEDDSGKPGSNSAPSEFGFDETSDSTPKLFLKDLSKEVTEELTSRLNGNQDVLNRFYRSFGLNPDLLHDELDRRNIGKIFPDTPVKLLKEVFEALKLFDYAEFLEKVTKPRTLRPALPLKEIEKLSSVSNRPTKVYSKAKVLIVDVCEACETSADNDLETAGSFFKAQNSRNEVTTLRTDSFKELLADLDALTRRMREKKSDDSRAQRREAHLKNLL</sequence>
<dbReference type="PROSITE" id="PS50168">
    <property type="entry name" value="DED"/>
    <property type="match status" value="2"/>
</dbReference>
<evidence type="ECO:0000256" key="3">
    <source>
        <dbReference type="SAM" id="MobiDB-lite"/>
    </source>
</evidence>
<evidence type="ECO:0000313" key="6">
    <source>
        <dbReference type="Proteomes" id="UP001159405"/>
    </source>
</evidence>
<dbReference type="Gene3D" id="1.10.533.10">
    <property type="entry name" value="Death Domain, Fas"/>
    <property type="match status" value="2"/>
</dbReference>
<feature type="domain" description="DED" evidence="4">
    <location>
        <begin position="1"/>
        <end position="55"/>
    </location>
</feature>